<evidence type="ECO:0000313" key="1">
    <source>
        <dbReference type="EMBL" id="AXK42019.1"/>
    </source>
</evidence>
<protein>
    <recommendedName>
        <fullName evidence="3">YbjN domain-containing protein</fullName>
    </recommendedName>
</protein>
<reference evidence="2" key="1">
    <citation type="submission" date="2018-07" db="EMBL/GenBank/DDBJ databases">
        <title>Genome sequence of Erythrobacter strain YH-07, an antagonistic bacterium isolated from Yellow Sea.</title>
        <authorList>
            <person name="Tang T."/>
            <person name="Liu Q."/>
            <person name="Sun X."/>
        </authorList>
    </citation>
    <scope>NUCLEOTIDE SEQUENCE [LARGE SCALE GENOMIC DNA]</scope>
    <source>
        <strain evidence="2">YH-07</strain>
    </source>
</reference>
<name>A0A345YDL7_9SPHN</name>
<evidence type="ECO:0000313" key="2">
    <source>
        <dbReference type="Proteomes" id="UP000254508"/>
    </source>
</evidence>
<accession>A0A345YDL7</accession>
<dbReference type="Pfam" id="PF10722">
    <property type="entry name" value="YbjN"/>
    <property type="match status" value="1"/>
</dbReference>
<dbReference type="EMBL" id="CP031357">
    <property type="protein sequence ID" value="AXK42019.1"/>
    <property type="molecule type" value="Genomic_DNA"/>
</dbReference>
<dbReference type="AlphaFoldDB" id="A0A345YDL7"/>
<gene>
    <name evidence="1" type="ORF">DVR09_06375</name>
</gene>
<sequence>MRPSEDRYEVEEDAAPLDMLVALFEARGWPCDSTATEMSGEIQGSWIKYQVRGIWRSDDMVLQILCLPDIRISKDKLAPAHELVSLVNEQMWLGHFDIWSNGGVLLYRNATMLGDDGLLSLGQAQALVEIAVDECDRFYPAFQFVLWGGRTPAEALEAAMVDAAGEA</sequence>
<evidence type="ECO:0008006" key="3">
    <source>
        <dbReference type="Google" id="ProtNLM"/>
    </source>
</evidence>
<dbReference type="RefSeq" id="WP_115416205.1">
    <property type="nucleotide sequence ID" value="NZ_CP031357.1"/>
</dbReference>
<dbReference type="Proteomes" id="UP000254508">
    <property type="component" value="Chromosome"/>
</dbReference>
<organism evidence="1 2">
    <name type="scientific">Erythrobacter aureus</name>
    <dbReference type="NCBI Taxonomy" id="2182384"/>
    <lineage>
        <taxon>Bacteria</taxon>
        <taxon>Pseudomonadati</taxon>
        <taxon>Pseudomonadota</taxon>
        <taxon>Alphaproteobacteria</taxon>
        <taxon>Sphingomonadales</taxon>
        <taxon>Erythrobacteraceae</taxon>
        <taxon>Erythrobacter/Porphyrobacter group</taxon>
        <taxon>Erythrobacter</taxon>
    </lineage>
</organism>
<dbReference type="KEGG" id="err:DVR09_06375"/>
<dbReference type="CDD" id="cd17033">
    <property type="entry name" value="DR1245-like"/>
    <property type="match status" value="1"/>
</dbReference>
<dbReference type="OrthoDB" id="9792176at2"/>
<dbReference type="InterPro" id="IPR019660">
    <property type="entry name" value="Put_sensory_transdc_reg_YbjN"/>
</dbReference>
<proteinExistence type="predicted"/>
<keyword evidence="2" id="KW-1185">Reference proteome</keyword>